<organism evidence="1 2">
    <name type="scientific">Deinococcus phoenicis</name>
    <dbReference type="NCBI Taxonomy" id="1476583"/>
    <lineage>
        <taxon>Bacteria</taxon>
        <taxon>Thermotogati</taxon>
        <taxon>Deinococcota</taxon>
        <taxon>Deinococci</taxon>
        <taxon>Deinococcales</taxon>
        <taxon>Deinococcaceae</taxon>
        <taxon>Deinococcus</taxon>
    </lineage>
</organism>
<dbReference type="PATRIC" id="fig|1476583.3.peg.2668"/>
<dbReference type="AlphaFoldDB" id="A0A016QMQ2"/>
<proteinExistence type="predicted"/>
<name>A0A016QMQ2_9DEIO</name>
<evidence type="ECO:0000313" key="1">
    <source>
        <dbReference type="EMBL" id="EYB67276.1"/>
    </source>
</evidence>
<sequence>MWCAACGEIALLSSAAHHLSLLREFVEASAQLDRVEAATRRGAFRYDDLKEAIARRYLASQALEALNLADLTALIDALNPEVSDE</sequence>
<comment type="caution">
    <text evidence="1">The sequence shown here is derived from an EMBL/GenBank/DDBJ whole genome shotgun (WGS) entry which is preliminary data.</text>
</comment>
<dbReference type="STRING" id="1476583.DEIPH_ctg045orf0005"/>
<evidence type="ECO:0000313" key="2">
    <source>
        <dbReference type="Proteomes" id="UP000020492"/>
    </source>
</evidence>
<protein>
    <submittedName>
        <fullName evidence="1">Uncharacterized protein</fullName>
    </submittedName>
</protein>
<keyword evidence="2" id="KW-1185">Reference proteome</keyword>
<accession>A0A016QMQ2</accession>
<gene>
    <name evidence="1" type="ORF">DEIPH_ctg045orf0005</name>
</gene>
<dbReference type="EMBL" id="JHAC01000043">
    <property type="protein sequence ID" value="EYB67276.1"/>
    <property type="molecule type" value="Genomic_DNA"/>
</dbReference>
<dbReference type="Proteomes" id="UP000020492">
    <property type="component" value="Unassembled WGS sequence"/>
</dbReference>
<reference evidence="1 2" key="1">
    <citation type="submission" date="2014-03" db="EMBL/GenBank/DDBJ databases">
        <title>Draft genome sequence of Deinococcus phoenicis 1P10ME.</title>
        <authorList>
            <person name="Stepanov V.G."/>
            <person name="Vaishampayan P."/>
            <person name="Venkateswaran K."/>
            <person name="Fox G.E."/>
        </authorList>
    </citation>
    <scope>NUCLEOTIDE SEQUENCE [LARGE SCALE GENOMIC DNA]</scope>
    <source>
        <strain evidence="1 2">1P10ME</strain>
    </source>
</reference>